<sequence length="51" mass="5461">MAEENPHFVRAQMALAGIAPGLTRFREWADASLAAARDALTELTGRGPLPL</sequence>
<name>A0ABU7FF81_9ACTN</name>
<evidence type="ECO:0000313" key="1">
    <source>
        <dbReference type="EMBL" id="MED7822806.1"/>
    </source>
</evidence>
<accession>A0ABU7FF81</accession>
<protein>
    <submittedName>
        <fullName evidence="1">Uncharacterized protein</fullName>
    </submittedName>
</protein>
<dbReference type="RefSeq" id="WP_329507239.1">
    <property type="nucleotide sequence ID" value="NZ_BAAAYZ010000053.1"/>
</dbReference>
<comment type="caution">
    <text evidence="1">The sequence shown here is derived from an EMBL/GenBank/DDBJ whole genome shotgun (WGS) entry which is preliminary data.</text>
</comment>
<dbReference type="Proteomes" id="UP001333996">
    <property type="component" value="Unassembled WGS sequence"/>
</dbReference>
<gene>
    <name evidence="1" type="ORF">VXC91_12640</name>
</gene>
<evidence type="ECO:0000313" key="2">
    <source>
        <dbReference type="Proteomes" id="UP001333996"/>
    </source>
</evidence>
<dbReference type="EMBL" id="JAYWVC010000030">
    <property type="protein sequence ID" value="MED7822806.1"/>
    <property type="molecule type" value="Genomic_DNA"/>
</dbReference>
<organism evidence="1 2">
    <name type="scientific">Streptomyces chiangmaiensis</name>
    <dbReference type="NCBI Taxonomy" id="766497"/>
    <lineage>
        <taxon>Bacteria</taxon>
        <taxon>Bacillati</taxon>
        <taxon>Actinomycetota</taxon>
        <taxon>Actinomycetes</taxon>
        <taxon>Kitasatosporales</taxon>
        <taxon>Streptomycetaceae</taxon>
        <taxon>Streptomyces</taxon>
    </lineage>
</organism>
<keyword evidence="2" id="KW-1185">Reference proteome</keyword>
<proteinExistence type="predicted"/>
<reference evidence="1" key="1">
    <citation type="submission" date="2024-01" db="EMBL/GenBank/DDBJ databases">
        <title>First draft genome sequence data of TA4-1, the type strain of Gram-positive actinobacterium Streptomyces chiangmaiensis.</title>
        <authorList>
            <person name="Yasawong M."/>
            <person name="Nantapong N."/>
        </authorList>
    </citation>
    <scope>NUCLEOTIDE SEQUENCE</scope>
    <source>
        <strain evidence="1">TA4-1</strain>
    </source>
</reference>